<proteinExistence type="predicted"/>
<dbReference type="AlphaFoldDB" id="A0A8H6IJM0"/>
<feature type="region of interest" description="Disordered" evidence="1">
    <location>
        <begin position="1"/>
        <end position="105"/>
    </location>
</feature>
<keyword evidence="3" id="KW-1185">Reference proteome</keyword>
<name>A0A8H6IJM0_9AGAR</name>
<feature type="compositionally biased region" description="Basic and acidic residues" evidence="1">
    <location>
        <begin position="1"/>
        <end position="29"/>
    </location>
</feature>
<dbReference type="Proteomes" id="UP000521943">
    <property type="component" value="Unassembled WGS sequence"/>
</dbReference>
<evidence type="ECO:0008006" key="4">
    <source>
        <dbReference type="Google" id="ProtNLM"/>
    </source>
</evidence>
<protein>
    <recommendedName>
        <fullName evidence="4">F-box domain-containing protein</fullName>
    </recommendedName>
</protein>
<organism evidence="2 3">
    <name type="scientific">Ephemerocybe angulata</name>
    <dbReference type="NCBI Taxonomy" id="980116"/>
    <lineage>
        <taxon>Eukaryota</taxon>
        <taxon>Fungi</taxon>
        <taxon>Dikarya</taxon>
        <taxon>Basidiomycota</taxon>
        <taxon>Agaricomycotina</taxon>
        <taxon>Agaricomycetes</taxon>
        <taxon>Agaricomycetidae</taxon>
        <taxon>Agaricales</taxon>
        <taxon>Agaricineae</taxon>
        <taxon>Psathyrellaceae</taxon>
        <taxon>Ephemerocybe</taxon>
    </lineage>
</organism>
<evidence type="ECO:0000256" key="1">
    <source>
        <dbReference type="SAM" id="MobiDB-lite"/>
    </source>
</evidence>
<dbReference type="EMBL" id="JACGCI010000002">
    <property type="protein sequence ID" value="KAF6765668.1"/>
    <property type="molecule type" value="Genomic_DNA"/>
</dbReference>
<gene>
    <name evidence="2" type="ORF">DFP72DRAFT_1058231</name>
</gene>
<evidence type="ECO:0000313" key="3">
    <source>
        <dbReference type="Proteomes" id="UP000521943"/>
    </source>
</evidence>
<comment type="caution">
    <text evidence="2">The sequence shown here is derived from an EMBL/GenBank/DDBJ whole genome shotgun (WGS) entry which is preliminary data.</text>
</comment>
<reference evidence="2 3" key="1">
    <citation type="submission" date="2020-07" db="EMBL/GenBank/DDBJ databases">
        <title>Comparative genomics of pyrophilous fungi reveals a link between fire events and developmental genes.</title>
        <authorList>
            <consortium name="DOE Joint Genome Institute"/>
            <person name="Steindorff A.S."/>
            <person name="Carver A."/>
            <person name="Calhoun S."/>
            <person name="Stillman K."/>
            <person name="Liu H."/>
            <person name="Lipzen A."/>
            <person name="Pangilinan J."/>
            <person name="Labutti K."/>
            <person name="Bruns T.D."/>
            <person name="Grigoriev I.V."/>
        </authorList>
    </citation>
    <scope>NUCLEOTIDE SEQUENCE [LARGE SCALE GENOMIC DNA]</scope>
    <source>
        <strain evidence="2 3">CBS 144469</strain>
    </source>
</reference>
<accession>A0A8H6IJM0</accession>
<sequence length="670" mass="74693">MGKRKNEAIEADTEGKKAKLSHESHEEHLAAVAGSTLAGIPEAHTEEQSSNEDSSVALPLVQLCEGPDAENGGAGVIHDQDDARSSTNDATQPDSEDSEEPTSTTILDLPREILLEILYPLVLQKYQGTERNPDLHVVFKARNIFRGVCKTWCEYIDSDSILWKDIYVNGSRIPAEDEYFLDSKLQLPHGCTLEVGGWVWKEMYESQREILKQGAYNKAEAPIAELSVDRSGDCDVNLILLDPTYQLPPGSFGPNTCVVPYAAREGVMELIDGSLRERKITSLFIAAHEQGIKHCFSEDIDPSMSRLPPAPSEPSEMEEEERDAMSAMIAGMDEDCYALVNDLQTLRIEEPDKSNWDSDLQRCMLPPGKYPVLRRLEIKTTKQLRLFAFPYAQLTDLKLDTGERDAILLGIIKECAALKHLAVILREAEDPGPGATSVVHHRLTKVHIAITGLTNTGKYFLDRIQVAKLANLQVDSDMDCSGPVKGMLQRSKCKITHLHLNLNTWVMAGSGSVAKPTAQNLREILGLVSNTLEDFTIKTHIMDAAWLKGFKPGRRMKSMTFDSAHLKSVPLRECGDDTSLTVEDVATYQFFMYALKWTVDWMEEAPETERANRSFMFVAGPIQNSPHARGPGDFPEQQDPEKTRSLIDRIQALGGDADFSYIDRSVWMRS</sequence>
<evidence type="ECO:0000313" key="2">
    <source>
        <dbReference type="EMBL" id="KAF6765668.1"/>
    </source>
</evidence>